<reference evidence="3 4" key="1">
    <citation type="submission" date="2012-11" db="EMBL/GenBank/DDBJ databases">
        <title>Whole genome sequence of Acidocella aminolytica 101 = DSM 11237.</title>
        <authorList>
            <person name="Azuma Y."/>
            <person name="Higashiura N."/>
            <person name="Hirakawa H."/>
            <person name="Matsushita K."/>
        </authorList>
    </citation>
    <scope>NUCLEOTIDE SEQUENCE [LARGE SCALE GENOMIC DNA]</scope>
    <source>
        <strain evidence="4">101 / DSM 11237</strain>
    </source>
</reference>
<evidence type="ECO:0000313" key="3">
    <source>
        <dbReference type="EMBL" id="GAN79928.1"/>
    </source>
</evidence>
<evidence type="ECO:0008006" key="5">
    <source>
        <dbReference type="Google" id="ProtNLM"/>
    </source>
</evidence>
<dbReference type="STRING" id="1120923.SAMN02746095_00855"/>
<accession>A0A0D6PFE6</accession>
<dbReference type="PROSITE" id="PS51257">
    <property type="entry name" value="PROKAR_LIPOPROTEIN"/>
    <property type="match status" value="1"/>
</dbReference>
<keyword evidence="2" id="KW-0732">Signal</keyword>
<comment type="caution">
    <text evidence="3">The sequence shown here is derived from an EMBL/GenBank/DDBJ whole genome shotgun (WGS) entry which is preliminary data.</text>
</comment>
<dbReference type="AlphaFoldDB" id="A0A0D6PFE6"/>
<proteinExistence type="predicted"/>
<feature type="signal peptide" evidence="2">
    <location>
        <begin position="1"/>
        <end position="33"/>
    </location>
</feature>
<organism evidence="3 4">
    <name type="scientific">Acidocella aminolytica 101 = DSM 11237</name>
    <dbReference type="NCBI Taxonomy" id="1120923"/>
    <lineage>
        <taxon>Bacteria</taxon>
        <taxon>Pseudomonadati</taxon>
        <taxon>Pseudomonadota</taxon>
        <taxon>Alphaproteobacteria</taxon>
        <taxon>Acetobacterales</taxon>
        <taxon>Acidocellaceae</taxon>
        <taxon>Acidocella</taxon>
    </lineage>
</organism>
<evidence type="ECO:0000256" key="2">
    <source>
        <dbReference type="SAM" id="SignalP"/>
    </source>
</evidence>
<feature type="chain" id="PRO_5002309986" description="Lipoprotein" evidence="2">
    <location>
        <begin position="34"/>
        <end position="214"/>
    </location>
</feature>
<name>A0A0D6PFE6_9PROT</name>
<evidence type="ECO:0000256" key="1">
    <source>
        <dbReference type="SAM" id="MobiDB-lite"/>
    </source>
</evidence>
<dbReference type="Proteomes" id="UP000032668">
    <property type="component" value="Unassembled WGS sequence"/>
</dbReference>
<keyword evidence="4" id="KW-1185">Reference proteome</keyword>
<feature type="region of interest" description="Disordered" evidence="1">
    <location>
        <begin position="41"/>
        <end position="63"/>
    </location>
</feature>
<sequence>MTGDKNSGKGAAMKDFRSALPPAAALASLLALAACGGGHPPAAKANDGAAPQPPTSTSATPDLTSFCPQTALLQQAQTVTLFKPGRSDVASQISTAQITGISGACTPKTKDKQKLLEVKFTANFLANNGPANHGQPVTLPWFVAITKGDKIVDKKIYYVTLKFNGNMSTAAATSKPVKIEVPAVPDSAGLEILTGFQMTQNQLAYAAAHPDATP</sequence>
<dbReference type="EMBL" id="BANC01000034">
    <property type="protein sequence ID" value="GAN79928.1"/>
    <property type="molecule type" value="Genomic_DNA"/>
</dbReference>
<gene>
    <name evidence="3" type="ORF">Aam_034_072</name>
</gene>
<protein>
    <recommendedName>
        <fullName evidence="5">Lipoprotein</fullName>
    </recommendedName>
</protein>
<evidence type="ECO:0000313" key="4">
    <source>
        <dbReference type="Proteomes" id="UP000032668"/>
    </source>
</evidence>